<dbReference type="InterPro" id="IPR018062">
    <property type="entry name" value="HTH_AraC-typ_CS"/>
</dbReference>
<dbReference type="Pfam" id="PF12833">
    <property type="entry name" value="HTH_18"/>
    <property type="match status" value="1"/>
</dbReference>
<dbReference type="InterPro" id="IPR013096">
    <property type="entry name" value="Cupin_2"/>
</dbReference>
<proteinExistence type="predicted"/>
<reference evidence="5" key="1">
    <citation type="submission" date="2019-04" db="EMBL/GenBank/DDBJ databases">
        <title>Evolution of Biomass-Degrading Anaerobic Consortia Revealed by Metagenomics.</title>
        <authorList>
            <person name="Peng X."/>
        </authorList>
    </citation>
    <scope>NUCLEOTIDE SEQUENCE</scope>
    <source>
        <strain evidence="5">SIG311</strain>
    </source>
</reference>
<dbReference type="PANTHER" id="PTHR43280:SF2">
    <property type="entry name" value="HTH-TYPE TRANSCRIPTIONAL REGULATOR EXSA"/>
    <property type="match status" value="1"/>
</dbReference>
<comment type="caution">
    <text evidence="5">The sequence shown here is derived from an EMBL/GenBank/DDBJ whole genome shotgun (WGS) entry which is preliminary data.</text>
</comment>
<name>A0A927U9B6_9FIRM</name>
<sequence>MLMVHVLLALYRQKVILFCYQEIFIMININEYQAIHENKSHFDYNIPYNTYPCTIPLDFESVPLHWHEDAEFIYIKKGCGIIVIDGHENTVSAGDIAFILPSRVHGIYQYENESMEYENIIFDSKMFASTLDDFYDSFLLPFFESAVAIPSIFKPGVTGYESIKRYLDSNDNISSHREGAWGLAIKGNMYLLLFNLVTIYEQQIDTSTKKKIDKLKPVIKHVEFHYDEPTSVDEMAKLAGFSESHFMRFFKEAFGVSFVTYLNDYRLSMAARLLLSTEDSVLDISQQVGFENLSHFNRQFKKKYSKTPREYRR</sequence>
<dbReference type="GO" id="GO:0003700">
    <property type="term" value="F:DNA-binding transcription factor activity"/>
    <property type="evidence" value="ECO:0007669"/>
    <property type="project" value="InterPro"/>
</dbReference>
<dbReference type="AlphaFoldDB" id="A0A927U9B6"/>
<evidence type="ECO:0000256" key="2">
    <source>
        <dbReference type="ARBA" id="ARBA00023125"/>
    </source>
</evidence>
<dbReference type="InterPro" id="IPR018060">
    <property type="entry name" value="HTH_AraC"/>
</dbReference>
<dbReference type="SMART" id="SM00342">
    <property type="entry name" value="HTH_ARAC"/>
    <property type="match status" value="1"/>
</dbReference>
<dbReference type="InterPro" id="IPR009057">
    <property type="entry name" value="Homeodomain-like_sf"/>
</dbReference>
<dbReference type="PROSITE" id="PS00041">
    <property type="entry name" value="HTH_ARAC_FAMILY_1"/>
    <property type="match status" value="1"/>
</dbReference>
<dbReference type="InterPro" id="IPR020449">
    <property type="entry name" value="Tscrpt_reg_AraC-type_HTH"/>
</dbReference>
<dbReference type="InterPro" id="IPR014710">
    <property type="entry name" value="RmlC-like_jellyroll"/>
</dbReference>
<dbReference type="PRINTS" id="PR00032">
    <property type="entry name" value="HTHARAC"/>
</dbReference>
<evidence type="ECO:0000313" key="6">
    <source>
        <dbReference type="Proteomes" id="UP000766246"/>
    </source>
</evidence>
<evidence type="ECO:0000256" key="3">
    <source>
        <dbReference type="ARBA" id="ARBA00023163"/>
    </source>
</evidence>
<gene>
    <name evidence="5" type="ORF">E7272_13150</name>
</gene>
<dbReference type="InterPro" id="IPR037923">
    <property type="entry name" value="HTH-like"/>
</dbReference>
<keyword evidence="3" id="KW-0804">Transcription</keyword>
<dbReference type="EMBL" id="SVER01000050">
    <property type="protein sequence ID" value="MBE5920771.1"/>
    <property type="molecule type" value="Genomic_DNA"/>
</dbReference>
<accession>A0A927U9B6</accession>
<protein>
    <submittedName>
        <fullName evidence="5">Helix-turn-helix domain-containing protein</fullName>
    </submittedName>
</protein>
<keyword evidence="2" id="KW-0238">DNA-binding</keyword>
<dbReference type="SUPFAM" id="SSF51215">
    <property type="entry name" value="Regulatory protein AraC"/>
    <property type="match status" value="1"/>
</dbReference>
<feature type="domain" description="HTH araC/xylS-type" evidence="4">
    <location>
        <begin position="216"/>
        <end position="313"/>
    </location>
</feature>
<dbReference type="Gene3D" id="2.60.120.10">
    <property type="entry name" value="Jelly Rolls"/>
    <property type="match status" value="1"/>
</dbReference>
<dbReference type="Gene3D" id="1.10.10.60">
    <property type="entry name" value="Homeodomain-like"/>
    <property type="match status" value="2"/>
</dbReference>
<evidence type="ECO:0000259" key="4">
    <source>
        <dbReference type="PROSITE" id="PS01124"/>
    </source>
</evidence>
<organism evidence="5 6">
    <name type="scientific">Pseudobutyrivibrio ruminis</name>
    <dbReference type="NCBI Taxonomy" id="46206"/>
    <lineage>
        <taxon>Bacteria</taxon>
        <taxon>Bacillati</taxon>
        <taxon>Bacillota</taxon>
        <taxon>Clostridia</taxon>
        <taxon>Lachnospirales</taxon>
        <taxon>Lachnospiraceae</taxon>
        <taxon>Pseudobutyrivibrio</taxon>
    </lineage>
</organism>
<dbReference type="PANTHER" id="PTHR43280">
    <property type="entry name" value="ARAC-FAMILY TRANSCRIPTIONAL REGULATOR"/>
    <property type="match status" value="1"/>
</dbReference>
<keyword evidence="1" id="KW-0805">Transcription regulation</keyword>
<dbReference type="Proteomes" id="UP000766246">
    <property type="component" value="Unassembled WGS sequence"/>
</dbReference>
<evidence type="ECO:0000313" key="5">
    <source>
        <dbReference type="EMBL" id="MBE5920771.1"/>
    </source>
</evidence>
<dbReference type="GO" id="GO:0043565">
    <property type="term" value="F:sequence-specific DNA binding"/>
    <property type="evidence" value="ECO:0007669"/>
    <property type="project" value="InterPro"/>
</dbReference>
<dbReference type="PROSITE" id="PS01124">
    <property type="entry name" value="HTH_ARAC_FAMILY_2"/>
    <property type="match status" value="1"/>
</dbReference>
<dbReference type="SUPFAM" id="SSF46689">
    <property type="entry name" value="Homeodomain-like"/>
    <property type="match status" value="2"/>
</dbReference>
<evidence type="ECO:0000256" key="1">
    <source>
        <dbReference type="ARBA" id="ARBA00023015"/>
    </source>
</evidence>
<dbReference type="Pfam" id="PF07883">
    <property type="entry name" value="Cupin_2"/>
    <property type="match status" value="1"/>
</dbReference>